<gene>
    <name evidence="2" type="ORF">D7294_12525</name>
</gene>
<accession>A0A3A9Z1I6</accession>
<dbReference type="Proteomes" id="UP000272474">
    <property type="component" value="Unassembled WGS sequence"/>
</dbReference>
<protein>
    <recommendedName>
        <fullName evidence="4">DUF5304 domain-containing protein</fullName>
    </recommendedName>
</protein>
<proteinExistence type="predicted"/>
<keyword evidence="3" id="KW-1185">Reference proteome</keyword>
<evidence type="ECO:0000256" key="1">
    <source>
        <dbReference type="SAM" id="MobiDB-lite"/>
    </source>
</evidence>
<organism evidence="2 3">
    <name type="scientific">Streptomyces hoynatensis</name>
    <dbReference type="NCBI Taxonomy" id="1141874"/>
    <lineage>
        <taxon>Bacteria</taxon>
        <taxon>Bacillati</taxon>
        <taxon>Actinomycetota</taxon>
        <taxon>Actinomycetes</taxon>
        <taxon>Kitasatosporales</taxon>
        <taxon>Streptomycetaceae</taxon>
        <taxon>Streptomyces</taxon>
    </lineage>
</organism>
<feature type="compositionally biased region" description="Low complexity" evidence="1">
    <location>
        <begin position="142"/>
        <end position="162"/>
    </location>
</feature>
<feature type="region of interest" description="Disordered" evidence="1">
    <location>
        <begin position="1"/>
        <end position="59"/>
    </location>
</feature>
<name>A0A3A9Z1I6_9ACTN</name>
<sequence>MSDSSSQDQADREERGQGGAPSGAGGPDPDAWATATEEDLRAERARRRERYGPQPGDAAEELRRLADTIAERLAGLGLGLATGPFAAQARAALEPVIERNAETLRHLANAGQELLAAYRSAVLSHEERWTRGEPGGAERTTGPSAAAAREAGAGEPGPDAGRPGPGGGAAAGPETEPKEPGGEAAGAEPGERREQGDSGGPGGSQRIDLD</sequence>
<dbReference type="Pfam" id="PF17230">
    <property type="entry name" value="DUF5304"/>
    <property type="match status" value="1"/>
</dbReference>
<feature type="compositionally biased region" description="Gly residues" evidence="1">
    <location>
        <begin position="17"/>
        <end position="26"/>
    </location>
</feature>
<dbReference type="AlphaFoldDB" id="A0A3A9Z1I6"/>
<dbReference type="EMBL" id="RBAL01000006">
    <property type="protein sequence ID" value="RKN42271.1"/>
    <property type="molecule type" value="Genomic_DNA"/>
</dbReference>
<evidence type="ECO:0000313" key="3">
    <source>
        <dbReference type="Proteomes" id="UP000272474"/>
    </source>
</evidence>
<dbReference type="OrthoDB" id="3853386at2"/>
<dbReference type="InterPro" id="IPR035183">
    <property type="entry name" value="DUF5304"/>
</dbReference>
<reference evidence="2 3" key="1">
    <citation type="journal article" date="2014" name="Int. J. Syst. Evol. Microbiol.">
        <title>Streptomyces hoynatensis sp. nov., isolated from deep marine sediment.</title>
        <authorList>
            <person name="Veyisoglu A."/>
            <person name="Sahin N."/>
        </authorList>
    </citation>
    <scope>NUCLEOTIDE SEQUENCE [LARGE SCALE GENOMIC DNA]</scope>
    <source>
        <strain evidence="2 3">KCTC 29097</strain>
    </source>
</reference>
<evidence type="ECO:0008006" key="4">
    <source>
        <dbReference type="Google" id="ProtNLM"/>
    </source>
</evidence>
<comment type="caution">
    <text evidence="2">The sequence shown here is derived from an EMBL/GenBank/DDBJ whole genome shotgun (WGS) entry which is preliminary data.</text>
</comment>
<feature type="region of interest" description="Disordered" evidence="1">
    <location>
        <begin position="125"/>
        <end position="210"/>
    </location>
</feature>
<dbReference type="RefSeq" id="WP_120678858.1">
    <property type="nucleotide sequence ID" value="NZ_RBAL01000006.1"/>
</dbReference>
<evidence type="ECO:0000313" key="2">
    <source>
        <dbReference type="EMBL" id="RKN42271.1"/>
    </source>
</evidence>